<dbReference type="InterPro" id="IPR003594">
    <property type="entry name" value="HATPase_dom"/>
</dbReference>
<keyword evidence="3" id="KW-0597">Phosphoprotein</keyword>
<evidence type="ECO:0000256" key="2">
    <source>
        <dbReference type="ARBA" id="ARBA00012438"/>
    </source>
</evidence>
<dbReference type="InterPro" id="IPR013767">
    <property type="entry name" value="PAS_fold"/>
</dbReference>
<dbReference type="GO" id="GO:0030295">
    <property type="term" value="F:protein kinase activator activity"/>
    <property type="evidence" value="ECO:0007669"/>
    <property type="project" value="TreeGrafter"/>
</dbReference>
<organism evidence="10 11">
    <name type="scientific">Rhizobium quercicola</name>
    <dbReference type="NCBI Taxonomy" id="2901226"/>
    <lineage>
        <taxon>Bacteria</taxon>
        <taxon>Pseudomonadati</taxon>
        <taxon>Pseudomonadota</taxon>
        <taxon>Alphaproteobacteria</taxon>
        <taxon>Hyphomicrobiales</taxon>
        <taxon>Rhizobiaceae</taxon>
        <taxon>Rhizobium/Agrobacterium group</taxon>
        <taxon>Rhizobium</taxon>
    </lineage>
</organism>
<dbReference type="Pfam" id="PF00989">
    <property type="entry name" value="PAS"/>
    <property type="match status" value="1"/>
</dbReference>
<dbReference type="InterPro" id="IPR036097">
    <property type="entry name" value="HisK_dim/P_sf"/>
</dbReference>
<dbReference type="CDD" id="cd00130">
    <property type="entry name" value="PAS"/>
    <property type="match status" value="2"/>
</dbReference>
<evidence type="ECO:0000256" key="3">
    <source>
        <dbReference type="ARBA" id="ARBA00022553"/>
    </source>
</evidence>
<dbReference type="SMART" id="SM00388">
    <property type="entry name" value="HisKA"/>
    <property type="match status" value="1"/>
</dbReference>
<evidence type="ECO:0000259" key="7">
    <source>
        <dbReference type="PROSITE" id="PS50109"/>
    </source>
</evidence>
<dbReference type="InterPro" id="IPR000700">
    <property type="entry name" value="PAS-assoc_C"/>
</dbReference>
<dbReference type="Pfam" id="PF12860">
    <property type="entry name" value="PAS_7"/>
    <property type="match status" value="1"/>
</dbReference>
<feature type="domain" description="PAC" evidence="9">
    <location>
        <begin position="319"/>
        <end position="370"/>
    </location>
</feature>
<dbReference type="GO" id="GO:0000156">
    <property type="term" value="F:phosphorelay response regulator activity"/>
    <property type="evidence" value="ECO:0007669"/>
    <property type="project" value="TreeGrafter"/>
</dbReference>
<dbReference type="GO" id="GO:0016020">
    <property type="term" value="C:membrane"/>
    <property type="evidence" value="ECO:0007669"/>
    <property type="project" value="UniProtKB-SubCell"/>
</dbReference>
<dbReference type="GO" id="GO:0006355">
    <property type="term" value="P:regulation of DNA-templated transcription"/>
    <property type="evidence" value="ECO:0007669"/>
    <property type="project" value="InterPro"/>
</dbReference>
<dbReference type="EC" id="2.7.13.3" evidence="2"/>
<dbReference type="PANTHER" id="PTHR42878:SF15">
    <property type="entry name" value="BACTERIOPHYTOCHROME"/>
    <property type="match status" value="1"/>
</dbReference>
<dbReference type="GO" id="GO:0000155">
    <property type="term" value="F:phosphorelay sensor kinase activity"/>
    <property type="evidence" value="ECO:0007669"/>
    <property type="project" value="InterPro"/>
</dbReference>
<dbReference type="CDD" id="cd00082">
    <property type="entry name" value="HisKA"/>
    <property type="match status" value="1"/>
</dbReference>
<dbReference type="InterPro" id="IPR005467">
    <property type="entry name" value="His_kinase_dom"/>
</dbReference>
<dbReference type="InterPro" id="IPR035965">
    <property type="entry name" value="PAS-like_dom_sf"/>
</dbReference>
<dbReference type="Gene3D" id="1.10.287.130">
    <property type="match status" value="1"/>
</dbReference>
<dbReference type="NCBIfam" id="TIGR00229">
    <property type="entry name" value="sensory_box"/>
    <property type="match status" value="2"/>
</dbReference>
<dbReference type="Pfam" id="PF08448">
    <property type="entry name" value="PAS_4"/>
    <property type="match status" value="1"/>
</dbReference>
<dbReference type="Pfam" id="PF02518">
    <property type="entry name" value="HATPase_c"/>
    <property type="match status" value="1"/>
</dbReference>
<dbReference type="InterPro" id="IPR004358">
    <property type="entry name" value="Sig_transdc_His_kin-like_C"/>
</dbReference>
<dbReference type="SUPFAM" id="SSF47384">
    <property type="entry name" value="Homodimeric domain of signal transducing histidine kinase"/>
    <property type="match status" value="1"/>
</dbReference>
<feature type="domain" description="PAS" evidence="8">
    <location>
        <begin position="5"/>
        <end position="80"/>
    </location>
</feature>
<reference evidence="10" key="1">
    <citation type="submission" date="2021-12" db="EMBL/GenBank/DDBJ databases">
        <authorList>
            <person name="Li Y."/>
        </authorList>
    </citation>
    <scope>NUCLEOTIDE SEQUENCE</scope>
    <source>
        <strain evidence="10">DKSPLA3</strain>
    </source>
</reference>
<dbReference type="Gene3D" id="3.30.565.10">
    <property type="entry name" value="Histidine kinase-like ATPase, C-terminal domain"/>
    <property type="match status" value="1"/>
</dbReference>
<dbReference type="RefSeq" id="WP_231814676.1">
    <property type="nucleotide sequence ID" value="NZ_JAJOZR010000007.1"/>
</dbReference>
<keyword evidence="5" id="KW-0418">Kinase</keyword>
<evidence type="ECO:0000313" key="11">
    <source>
        <dbReference type="Proteomes" id="UP001139089"/>
    </source>
</evidence>
<keyword evidence="11" id="KW-1185">Reference proteome</keyword>
<accession>A0A9X1NRQ0</accession>
<evidence type="ECO:0000256" key="6">
    <source>
        <dbReference type="ARBA" id="ARBA00023136"/>
    </source>
</evidence>
<evidence type="ECO:0000256" key="5">
    <source>
        <dbReference type="ARBA" id="ARBA00022777"/>
    </source>
</evidence>
<dbReference type="PANTHER" id="PTHR42878">
    <property type="entry name" value="TWO-COMPONENT HISTIDINE KINASE"/>
    <property type="match status" value="1"/>
</dbReference>
<dbReference type="SUPFAM" id="SSF55874">
    <property type="entry name" value="ATPase domain of HSP90 chaperone/DNA topoisomerase II/histidine kinase"/>
    <property type="match status" value="1"/>
</dbReference>
<dbReference type="InterPro" id="IPR050351">
    <property type="entry name" value="BphY/WalK/GraS-like"/>
</dbReference>
<dbReference type="AlphaFoldDB" id="A0A9X1NRQ0"/>
<keyword evidence="6" id="KW-0472">Membrane</keyword>
<proteinExistence type="predicted"/>
<dbReference type="PROSITE" id="PS50112">
    <property type="entry name" value="PAS"/>
    <property type="match status" value="2"/>
</dbReference>
<dbReference type="InterPro" id="IPR036890">
    <property type="entry name" value="HATPase_C_sf"/>
</dbReference>
<dbReference type="PRINTS" id="PR00344">
    <property type="entry name" value="BCTRLSENSOR"/>
</dbReference>
<evidence type="ECO:0000313" key="10">
    <source>
        <dbReference type="EMBL" id="MCD7109777.1"/>
    </source>
</evidence>
<feature type="domain" description="Histidine kinase" evidence="7">
    <location>
        <begin position="388"/>
        <end position="602"/>
    </location>
</feature>
<gene>
    <name evidence="10" type="ORF">LRX75_12105</name>
</gene>
<dbReference type="SUPFAM" id="SSF55785">
    <property type="entry name" value="PYP-like sensor domain (PAS domain)"/>
    <property type="match status" value="3"/>
</dbReference>
<dbReference type="InterPro" id="IPR000014">
    <property type="entry name" value="PAS"/>
</dbReference>
<dbReference type="EMBL" id="JAJOZR010000007">
    <property type="protein sequence ID" value="MCD7109777.1"/>
    <property type="molecule type" value="Genomic_DNA"/>
</dbReference>
<evidence type="ECO:0000259" key="9">
    <source>
        <dbReference type="PROSITE" id="PS50113"/>
    </source>
</evidence>
<feature type="domain" description="PAS" evidence="8">
    <location>
        <begin position="248"/>
        <end position="296"/>
    </location>
</feature>
<dbReference type="Pfam" id="PF00512">
    <property type="entry name" value="HisKA"/>
    <property type="match status" value="1"/>
</dbReference>
<dbReference type="Gene3D" id="3.30.450.20">
    <property type="entry name" value="PAS domain"/>
    <property type="match status" value="3"/>
</dbReference>
<comment type="catalytic activity">
    <reaction evidence="1">
        <text>ATP + protein L-histidine = ADP + protein N-phospho-L-histidine.</text>
        <dbReference type="EC" id="2.7.13.3"/>
    </reaction>
</comment>
<dbReference type="InterPro" id="IPR003661">
    <property type="entry name" value="HisK_dim/P_dom"/>
</dbReference>
<dbReference type="InterPro" id="IPR013656">
    <property type="entry name" value="PAS_4"/>
</dbReference>
<evidence type="ECO:0000256" key="4">
    <source>
        <dbReference type="ARBA" id="ARBA00022679"/>
    </source>
</evidence>
<dbReference type="Proteomes" id="UP001139089">
    <property type="component" value="Unassembled WGS sequence"/>
</dbReference>
<dbReference type="SMART" id="SM00387">
    <property type="entry name" value="HATPase_c"/>
    <property type="match status" value="1"/>
</dbReference>
<dbReference type="GO" id="GO:0007234">
    <property type="term" value="P:osmosensory signaling via phosphorelay pathway"/>
    <property type="evidence" value="ECO:0007669"/>
    <property type="project" value="TreeGrafter"/>
</dbReference>
<dbReference type="PROSITE" id="PS50113">
    <property type="entry name" value="PAC"/>
    <property type="match status" value="1"/>
</dbReference>
<dbReference type="PROSITE" id="PS50109">
    <property type="entry name" value="HIS_KIN"/>
    <property type="match status" value="1"/>
</dbReference>
<evidence type="ECO:0000259" key="8">
    <source>
        <dbReference type="PROSITE" id="PS50112"/>
    </source>
</evidence>
<keyword evidence="4" id="KW-0808">Transferase</keyword>
<sequence>MPIPDRTILEALYNDHPDAVIVTTPGGAILSVNPAAAVLFGFEAGMIVGQPIAPLLDEAFPDGAGNAHDVSVLYRRMDGTRFIGMTRIILVPDTAAASQTSIRIIRAKRLRDAADDVPSPRAVDTALDVIAEGIAIYDKDERLILCNRAYRQLFGPVGERLRIGMQAADFALEILAEEGVVPGSPDAEARMRRQVELFRRADGMPEIFPYTNGRWLRAENTLTADGNTVAIRVDVTDLKKVEQELERQRQDYATLVETIPDLITRLSPDLIYTFVNQRFATFIGLSAAAIVGRSCLDFSVAGDPLAEILLRLTPEAPATTREQRRVSATGAEVWILWSKLAVFEDGRLVEYVTVGRDITEIKRQQMRIAEQSSELQRKNEALGQFTSSVSHDLKAPMRQISMFAEMIADDIASNELSNVSAYATQLRGKSRRLMHLVDSLLDYARIADRIISPHRVDLREVVEETLGNLQSHIAESGALIKAADLPDVIGDPELLKRLFQNVIGNAIKYRRAGILPELLINGWRAGRSVHIAFSDNGVGIDPQHADRIFDIFQRLHRDESVFPGTGVGLSLARRIAESHGGALVLDPEYRSGARFIVSLPAA</sequence>
<comment type="caution">
    <text evidence="10">The sequence shown here is derived from an EMBL/GenBank/DDBJ whole genome shotgun (WGS) entry which is preliminary data.</text>
</comment>
<evidence type="ECO:0000256" key="1">
    <source>
        <dbReference type="ARBA" id="ARBA00000085"/>
    </source>
</evidence>
<dbReference type="SMART" id="SM00091">
    <property type="entry name" value="PAS"/>
    <property type="match status" value="3"/>
</dbReference>
<protein>
    <recommendedName>
        <fullName evidence="2">histidine kinase</fullName>
        <ecNumber evidence="2">2.7.13.3</ecNumber>
    </recommendedName>
</protein>
<name>A0A9X1NRQ0_9HYPH</name>